<dbReference type="Proteomes" id="UP000177026">
    <property type="component" value="Unassembled WGS sequence"/>
</dbReference>
<feature type="domain" description="Nucleotide modification associated" evidence="1">
    <location>
        <begin position="25"/>
        <end position="84"/>
    </location>
</feature>
<evidence type="ECO:0000259" key="1">
    <source>
        <dbReference type="Pfam" id="PF07659"/>
    </source>
</evidence>
<reference evidence="2 3" key="1">
    <citation type="journal article" date="2016" name="Nat. Commun.">
        <title>Thousands of microbial genomes shed light on interconnected biogeochemical processes in an aquifer system.</title>
        <authorList>
            <person name="Anantharaman K."/>
            <person name="Brown C.T."/>
            <person name="Hug L.A."/>
            <person name="Sharon I."/>
            <person name="Castelle C.J."/>
            <person name="Probst A.J."/>
            <person name="Thomas B.C."/>
            <person name="Singh A."/>
            <person name="Wilkins M.J."/>
            <person name="Karaoz U."/>
            <person name="Brodie E.L."/>
            <person name="Williams K.H."/>
            <person name="Hubbard S.S."/>
            <person name="Banfield J.F."/>
        </authorList>
    </citation>
    <scope>NUCLEOTIDE SEQUENCE [LARGE SCALE GENOMIC DNA]</scope>
</reference>
<sequence length="103" mass="12084">MKSPKYLDEAFEEVCRKMVETFKKKHKDYGKGNILDMGELGIAFRISEKFNRIKNLLMNGKKPVNESIEDSWIDIGVYAVIAILLKRSWFKHLEMKEKTSSNR</sequence>
<proteinExistence type="predicted"/>
<name>A0A1F7GRA0_9BACT</name>
<dbReference type="AlphaFoldDB" id="A0A1F7GRA0"/>
<dbReference type="InterPro" id="IPR011630">
    <property type="entry name" value="DUF1599"/>
</dbReference>
<dbReference type="EMBL" id="MFZI01000023">
    <property type="protein sequence ID" value="OGK20992.1"/>
    <property type="molecule type" value="Genomic_DNA"/>
</dbReference>
<evidence type="ECO:0000313" key="2">
    <source>
        <dbReference type="EMBL" id="OGK20992.1"/>
    </source>
</evidence>
<accession>A0A1F7GRA0</accession>
<dbReference type="Pfam" id="PF07659">
    <property type="entry name" value="DUF1599"/>
    <property type="match status" value="1"/>
</dbReference>
<organism evidence="2 3">
    <name type="scientific">Candidatus Roizmanbacteria bacterium RIFCSPHIGHO2_01_FULL_39_8</name>
    <dbReference type="NCBI Taxonomy" id="1802033"/>
    <lineage>
        <taxon>Bacteria</taxon>
        <taxon>Candidatus Roizmaniibacteriota</taxon>
    </lineage>
</organism>
<comment type="caution">
    <text evidence="2">The sequence shown here is derived from an EMBL/GenBank/DDBJ whole genome shotgun (WGS) entry which is preliminary data.</text>
</comment>
<protein>
    <recommendedName>
        <fullName evidence="1">Nucleotide modification associated domain-containing protein</fullName>
    </recommendedName>
</protein>
<gene>
    <name evidence="2" type="ORF">A2866_02645</name>
</gene>
<evidence type="ECO:0000313" key="3">
    <source>
        <dbReference type="Proteomes" id="UP000177026"/>
    </source>
</evidence>